<dbReference type="PANTHER" id="PTHR41775">
    <property type="entry name" value="SECRETED PROTEIN-RELATED"/>
    <property type="match status" value="1"/>
</dbReference>
<evidence type="ECO:0000313" key="1">
    <source>
        <dbReference type="EMBL" id="SUZ81657.1"/>
    </source>
</evidence>
<dbReference type="AlphaFoldDB" id="A0A381QV45"/>
<organism evidence="1">
    <name type="scientific">marine metagenome</name>
    <dbReference type="NCBI Taxonomy" id="408172"/>
    <lineage>
        <taxon>unclassified sequences</taxon>
        <taxon>metagenomes</taxon>
        <taxon>ecological metagenomes</taxon>
    </lineage>
</organism>
<protein>
    <recommendedName>
        <fullName evidence="2">Secretion system C-terminal sorting domain-containing protein</fullName>
    </recommendedName>
</protein>
<name>A0A381QV45_9ZZZZ</name>
<dbReference type="EMBL" id="UINC01001477">
    <property type="protein sequence ID" value="SUZ81657.1"/>
    <property type="molecule type" value="Genomic_DNA"/>
</dbReference>
<proteinExistence type="predicted"/>
<dbReference type="PANTHER" id="PTHR41775:SF1">
    <property type="entry name" value="PEPTIDASE M6-LIKE DOMAIN-CONTAINING PROTEIN"/>
    <property type="match status" value="1"/>
</dbReference>
<reference evidence="1" key="1">
    <citation type="submission" date="2018-05" db="EMBL/GenBank/DDBJ databases">
        <authorList>
            <person name="Lanie J.A."/>
            <person name="Ng W.-L."/>
            <person name="Kazmierczak K.M."/>
            <person name="Andrzejewski T.M."/>
            <person name="Davidsen T.M."/>
            <person name="Wayne K.J."/>
            <person name="Tettelin H."/>
            <person name="Glass J.I."/>
            <person name="Rusch D."/>
            <person name="Podicherti R."/>
            <person name="Tsui H.-C.T."/>
            <person name="Winkler M.E."/>
        </authorList>
    </citation>
    <scope>NUCLEOTIDE SEQUENCE</scope>
</reference>
<accession>A0A381QV45</accession>
<sequence>MSRAIICRWAVAFLLSAFLSLNANILGDLKIAVIRISFPSGTYSGVTGNGDYLYEKQTIECGDYTIDQPPHDKNYFESHLAAVNNYFRSISYEKFRLDMVNSTVYPQKNQSSYVIQKPMNYYHELGKEDVHEKRITELLNEALLAAYDIDQIDFSKYDLLAVIHPGVGQDFKLPFLDPTPEDIPSTYVDKDMVNTHLGGPISIGGTTISHGIILPETQNHLFYDESLFNQLSSPCDIQYSLTGTMAMMIGFSIGLPPLWDLESGQSGVGVFSLMDQGSNNGRGIIPAPPDAWTRINAGWELPTDINYNELVQLDDRSANQIAKILIGENEYFLVENRNNWIRDGVSMDSARYAVWEKTGQHPPLINVLMDSVGVKKNEYGVITDIPNYDLGLPGSGLLIWHIDEKKIREGMDSFSINANRKHRGVDLEEADGAQDIGYISNLLTDPSSGYWGDMWFAENQEYYRANAEGNMNFSSFTYPNTKSNAGVNTGININNISQSGKTMSFTLSSGYDIAFLMDESKSILFQWDVDGDGDLDFVGEGDSLWWADDLDNVNAFYKKTGDNLQVCVAQNANPTALATVRKVGDNQIFEWFEYDKTQGSFIRQWENIKKNTLYVNLLKADGAEKRIVFNDDTLYLQIDENSVKTFEGKMSQFAYESNQMGNVFLHHDRLAQGSTHNHYGEFESVSLIDLESDGFIDILATDQNGTIHGFDPNFYYKNGFPIKADAIGSVLGIDLIEDDKAELVYQTSNGIITILDHQGIEQDRISTGYKLMGLGIYEGSHAIITTNQVIKYKKDTYGLENDWKYVYSSPDHSRYTSIPEVFSKYNSYLLNNELSYAYPNPSYGKKIIFRIQVGVAESIDINIFDVAGFPIESKSMRIKEKFPIQDDNDPYTSVFEMPWDVSNIESGVYFARVVVSNEGKSEEEIIKVGVIK</sequence>
<gene>
    <name evidence="1" type="ORF">METZ01_LOCUS34511</name>
</gene>
<evidence type="ECO:0008006" key="2">
    <source>
        <dbReference type="Google" id="ProtNLM"/>
    </source>
</evidence>